<dbReference type="PANTHER" id="PTHR46521:SF4">
    <property type="entry name" value="SUCROSE-PHOSPHATASE 2-RELATED"/>
    <property type="match status" value="1"/>
</dbReference>
<dbReference type="InterPro" id="IPR006380">
    <property type="entry name" value="SPP-like_dom"/>
</dbReference>
<evidence type="ECO:0000313" key="3">
    <source>
        <dbReference type="EMBL" id="CAD7701686.1"/>
    </source>
</evidence>
<dbReference type="Gene3D" id="3.40.50.1000">
    <property type="entry name" value="HAD superfamily/HAD-like"/>
    <property type="match status" value="1"/>
</dbReference>
<dbReference type="PANTHER" id="PTHR46521">
    <property type="entry name" value="SUCROSE-PHOSPHATASE 2-RELATED"/>
    <property type="match status" value="1"/>
</dbReference>
<accession>A0A8S1J3M4</accession>
<dbReference type="InterPro" id="IPR051518">
    <property type="entry name" value="Sucrose_Phosphatase"/>
</dbReference>
<sequence length="319" mass="34776">VHVEHMEYCIYYATGWQTPVLHVRSIDDDGRPLVEDWEKIPLWRTESRAEPDGGSWWRGIVPAGPRTKGKSKLEFVVSDGDGHEDRHPSGEGYVCPVLGGYKLQRGQLKPFPRASRDPIMLVSDLDGTMVDDGSTEADSAMAEFCEYWENVAALCGSKLVYNTGRSLGQFIGLLNVKQGALAMPDVVITAVGTKVMYALCTLVVPCMFGSGLHGTLVSSYIHPEGAGCLLSSVVVLMCWHSKCSTSCVCEETGCITASRNTCGALQHWKLEDARVLHTPLRNISLAAPFEYFQPVFRSVSAAPLGAFAIRFSKNTLLGG</sequence>
<dbReference type="GO" id="GO:0016787">
    <property type="term" value="F:hydrolase activity"/>
    <property type="evidence" value="ECO:0007669"/>
    <property type="project" value="UniProtKB-KW"/>
</dbReference>
<dbReference type="InterPro" id="IPR013783">
    <property type="entry name" value="Ig-like_fold"/>
</dbReference>
<keyword evidence="4" id="KW-1185">Reference proteome</keyword>
<evidence type="ECO:0000259" key="2">
    <source>
        <dbReference type="Pfam" id="PF05116"/>
    </source>
</evidence>
<comment type="caution">
    <text evidence="3">The sequence shown here is derived from an EMBL/GenBank/DDBJ whole genome shotgun (WGS) entry which is preliminary data.</text>
</comment>
<dbReference type="AlphaFoldDB" id="A0A8S1J3M4"/>
<feature type="non-terminal residue" evidence="3">
    <location>
        <position position="319"/>
    </location>
</feature>
<gene>
    <name evidence="3" type="ORF">OSTQU699_LOCUS7043</name>
</gene>
<evidence type="ECO:0000256" key="1">
    <source>
        <dbReference type="ARBA" id="ARBA00022801"/>
    </source>
</evidence>
<protein>
    <recommendedName>
        <fullName evidence="2">Sucrose phosphatase-like domain-containing protein</fullName>
    </recommendedName>
</protein>
<evidence type="ECO:0000313" key="4">
    <source>
        <dbReference type="Proteomes" id="UP000708148"/>
    </source>
</evidence>
<reference evidence="3" key="1">
    <citation type="submission" date="2020-12" db="EMBL/GenBank/DDBJ databases">
        <authorList>
            <person name="Iha C."/>
        </authorList>
    </citation>
    <scope>NUCLEOTIDE SEQUENCE</scope>
</reference>
<keyword evidence="1" id="KW-0378">Hydrolase</keyword>
<dbReference type="Pfam" id="PF05116">
    <property type="entry name" value="S6PP"/>
    <property type="match status" value="1"/>
</dbReference>
<dbReference type="Proteomes" id="UP000708148">
    <property type="component" value="Unassembled WGS sequence"/>
</dbReference>
<dbReference type="OrthoDB" id="531008at2759"/>
<feature type="domain" description="Sucrose phosphatase-like" evidence="2">
    <location>
        <begin position="119"/>
        <end position="197"/>
    </location>
</feature>
<dbReference type="EMBL" id="CAJHUC010001605">
    <property type="protein sequence ID" value="CAD7701686.1"/>
    <property type="molecule type" value="Genomic_DNA"/>
</dbReference>
<dbReference type="InterPro" id="IPR023214">
    <property type="entry name" value="HAD_sf"/>
</dbReference>
<dbReference type="Gene3D" id="2.60.40.10">
    <property type="entry name" value="Immunoglobulins"/>
    <property type="match status" value="1"/>
</dbReference>
<name>A0A8S1J3M4_9CHLO</name>
<organism evidence="3 4">
    <name type="scientific">Ostreobium quekettii</name>
    <dbReference type="NCBI Taxonomy" id="121088"/>
    <lineage>
        <taxon>Eukaryota</taxon>
        <taxon>Viridiplantae</taxon>
        <taxon>Chlorophyta</taxon>
        <taxon>core chlorophytes</taxon>
        <taxon>Ulvophyceae</taxon>
        <taxon>TCBD clade</taxon>
        <taxon>Bryopsidales</taxon>
        <taxon>Ostreobineae</taxon>
        <taxon>Ostreobiaceae</taxon>
        <taxon>Ostreobium</taxon>
    </lineage>
</organism>
<proteinExistence type="predicted"/>